<evidence type="ECO:0000259" key="5">
    <source>
        <dbReference type="PROSITE" id="PS51635"/>
    </source>
</evidence>
<dbReference type="EMBL" id="JAKIKS010000013">
    <property type="protein sequence ID" value="MCL1123875.1"/>
    <property type="molecule type" value="Genomic_DNA"/>
</dbReference>
<evidence type="ECO:0000256" key="3">
    <source>
        <dbReference type="ARBA" id="ARBA00023098"/>
    </source>
</evidence>
<dbReference type="CDD" id="cd07209">
    <property type="entry name" value="Pat_hypo_Ecoli_Z1214_like"/>
    <property type="match status" value="1"/>
</dbReference>
<organism evidence="6 7">
    <name type="scientific">Shewanella surugensis</name>
    <dbReference type="NCBI Taxonomy" id="212020"/>
    <lineage>
        <taxon>Bacteria</taxon>
        <taxon>Pseudomonadati</taxon>
        <taxon>Pseudomonadota</taxon>
        <taxon>Gammaproteobacteria</taxon>
        <taxon>Alteromonadales</taxon>
        <taxon>Shewanellaceae</taxon>
        <taxon>Shewanella</taxon>
    </lineage>
</organism>
<evidence type="ECO:0000256" key="1">
    <source>
        <dbReference type="ARBA" id="ARBA00022801"/>
    </source>
</evidence>
<comment type="caution">
    <text evidence="6">The sequence shown here is derived from an EMBL/GenBank/DDBJ whole genome shotgun (WGS) entry which is preliminary data.</text>
</comment>
<dbReference type="RefSeq" id="WP_248939158.1">
    <property type="nucleotide sequence ID" value="NZ_JAKIKS010000013.1"/>
</dbReference>
<comment type="caution">
    <text evidence="4">Lacks conserved residue(s) required for the propagation of feature annotation.</text>
</comment>
<dbReference type="PROSITE" id="PS51635">
    <property type="entry name" value="PNPLA"/>
    <property type="match status" value="1"/>
</dbReference>
<name>A0ABT0L8A5_9GAMM</name>
<protein>
    <submittedName>
        <fullName evidence="6">Patatin-like phospholipase family protein</fullName>
    </submittedName>
</protein>
<dbReference type="Gene3D" id="3.40.1090.10">
    <property type="entry name" value="Cytosolic phospholipase A2 catalytic domain"/>
    <property type="match status" value="2"/>
</dbReference>
<dbReference type="InterPro" id="IPR050301">
    <property type="entry name" value="NTE"/>
</dbReference>
<keyword evidence="1 4" id="KW-0378">Hydrolase</keyword>
<evidence type="ECO:0000313" key="7">
    <source>
        <dbReference type="Proteomes" id="UP001203423"/>
    </source>
</evidence>
<evidence type="ECO:0000313" key="6">
    <source>
        <dbReference type="EMBL" id="MCL1123875.1"/>
    </source>
</evidence>
<feature type="short sequence motif" description="GXSXG" evidence="4">
    <location>
        <begin position="43"/>
        <end position="47"/>
    </location>
</feature>
<dbReference type="Pfam" id="PF01734">
    <property type="entry name" value="Patatin"/>
    <property type="match status" value="1"/>
</dbReference>
<reference evidence="6 7" key="1">
    <citation type="submission" date="2022-01" db="EMBL/GenBank/DDBJ databases">
        <title>Whole genome-based taxonomy of the Shewanellaceae.</title>
        <authorList>
            <person name="Martin-Rodriguez A.J."/>
        </authorList>
    </citation>
    <scope>NUCLEOTIDE SEQUENCE [LARGE SCALE GENOMIC DNA]</scope>
    <source>
        <strain evidence="6 7">DSM 17177</strain>
    </source>
</reference>
<dbReference type="Proteomes" id="UP001203423">
    <property type="component" value="Unassembled WGS sequence"/>
</dbReference>
<feature type="domain" description="PNPLA" evidence="5">
    <location>
        <begin position="7"/>
        <end position="220"/>
    </location>
</feature>
<keyword evidence="2 4" id="KW-0442">Lipid degradation</keyword>
<evidence type="ECO:0000256" key="2">
    <source>
        <dbReference type="ARBA" id="ARBA00022963"/>
    </source>
</evidence>
<proteinExistence type="predicted"/>
<keyword evidence="7" id="KW-1185">Reference proteome</keyword>
<dbReference type="PANTHER" id="PTHR14226:SF57">
    <property type="entry name" value="BLR7027 PROTEIN"/>
    <property type="match status" value="1"/>
</dbReference>
<dbReference type="InterPro" id="IPR002641">
    <property type="entry name" value="PNPLA_dom"/>
</dbReference>
<dbReference type="PANTHER" id="PTHR14226">
    <property type="entry name" value="NEUROPATHY TARGET ESTERASE/SWISS CHEESE D.MELANOGASTER"/>
    <property type="match status" value="1"/>
</dbReference>
<feature type="active site" description="Nucleophile" evidence="4">
    <location>
        <position position="45"/>
    </location>
</feature>
<evidence type="ECO:0000256" key="4">
    <source>
        <dbReference type="PROSITE-ProRule" id="PRU01161"/>
    </source>
</evidence>
<gene>
    <name evidence="6" type="ORF">L2764_05110</name>
</gene>
<accession>A0ABT0L8A5</accession>
<feature type="active site" description="Proton acceptor" evidence="4">
    <location>
        <position position="207"/>
    </location>
</feature>
<dbReference type="SUPFAM" id="SSF52151">
    <property type="entry name" value="FabD/lysophospholipase-like"/>
    <property type="match status" value="1"/>
</dbReference>
<dbReference type="InterPro" id="IPR016035">
    <property type="entry name" value="Acyl_Trfase/lysoPLipase"/>
</dbReference>
<sequence length="374" mass="41341">MSDKTALVFGGGGARAAYQVGVLKAIVQFYPRSHGIPFKILSGTSAGGINATGIASYASCFHLGVRKLEWVWSQLSIGQVYSASIPGVFGHLSKMAFKGMQSKGPNLNPASLFNNEPLRHLLNQLIDFERIDRNIDGGSLNAISLDTSCYNNSFSETFFQAKTSVQNWQRARRCGIRTRLTCDHLLASAAIPLIFPSVKIKQSYYGDGSLHQFAPLSSPIHLGANRIIAINLESPHKDGPQDITNYPQVETIAGHLLDTIFSDTLNSDLERLLRVNQTIANIPKAYRSAIPLKHIDTLVIKPSEDLSEIAEKYFNTIPIAFKILMKLMGITGQSNSSIVSYLLFDKDYCNALIRLGYEDTMCQIDEVKHFLNIR</sequence>
<keyword evidence="3 4" id="KW-0443">Lipid metabolism</keyword>